<dbReference type="PANTHER" id="PTHR22883">
    <property type="entry name" value="ZINC FINGER DHHC DOMAIN CONTAINING PROTEIN"/>
    <property type="match status" value="1"/>
</dbReference>
<keyword evidence="8 11" id="KW-0012">Acyltransferase</keyword>
<proteinExistence type="inferred from homology"/>
<dbReference type="EC" id="2.3.1.225" evidence="11"/>
<evidence type="ECO:0000313" key="14">
    <source>
        <dbReference type="Proteomes" id="UP000536275"/>
    </source>
</evidence>
<evidence type="ECO:0000256" key="3">
    <source>
        <dbReference type="ARBA" id="ARBA00022692"/>
    </source>
</evidence>
<evidence type="ECO:0000259" key="12">
    <source>
        <dbReference type="Pfam" id="PF01529"/>
    </source>
</evidence>
<dbReference type="Pfam" id="PF01529">
    <property type="entry name" value="DHHC"/>
    <property type="match status" value="1"/>
</dbReference>
<dbReference type="InterPro" id="IPR039859">
    <property type="entry name" value="PFA4/ZDH16/20/ERF2-like"/>
</dbReference>
<feature type="transmembrane region" description="Helical" evidence="11">
    <location>
        <begin position="156"/>
        <end position="178"/>
    </location>
</feature>
<name>A0A8H6BSF6_CANAX</name>
<comment type="subcellular location">
    <subcellularLocation>
        <location evidence="1">Membrane</location>
        <topology evidence="1">Multi-pass membrane protein</topology>
    </subcellularLocation>
</comment>
<evidence type="ECO:0000256" key="11">
    <source>
        <dbReference type="RuleBase" id="RU079119"/>
    </source>
</evidence>
<evidence type="ECO:0000256" key="2">
    <source>
        <dbReference type="ARBA" id="ARBA00022679"/>
    </source>
</evidence>
<feature type="transmembrane region" description="Helical" evidence="11">
    <location>
        <begin position="15"/>
        <end position="39"/>
    </location>
</feature>
<evidence type="ECO:0000256" key="10">
    <source>
        <dbReference type="ARBA" id="ARBA00048048"/>
    </source>
</evidence>
<evidence type="ECO:0000256" key="8">
    <source>
        <dbReference type="ARBA" id="ARBA00023315"/>
    </source>
</evidence>
<gene>
    <name evidence="13" type="ORF">FOB64_006781</name>
</gene>
<dbReference type="PANTHER" id="PTHR22883:SF23">
    <property type="entry name" value="PALMITOYLTRANSFERASE ZDHHC6"/>
    <property type="match status" value="1"/>
</dbReference>
<comment type="similarity">
    <text evidence="9">Belongs to the DHHC palmitoyltransferase family. PFA5 subfamily.</text>
</comment>
<dbReference type="GO" id="GO:0016020">
    <property type="term" value="C:membrane"/>
    <property type="evidence" value="ECO:0007669"/>
    <property type="project" value="UniProtKB-SubCell"/>
</dbReference>
<evidence type="ECO:0000256" key="5">
    <source>
        <dbReference type="ARBA" id="ARBA00023136"/>
    </source>
</evidence>
<evidence type="ECO:0000256" key="6">
    <source>
        <dbReference type="ARBA" id="ARBA00023139"/>
    </source>
</evidence>
<sequence>METHDLEKEYLKKNYIKLLVPICVVLVLAYLNYAINYAVGYKLVYVHHSHAVAIILWVLLGFFQLELLVYWVLIFLVGPGKSPVFPPIDLYSENNKGLIPLPDLFFCDEKGFPYYCSNSNSIKLERSFFSKDVGYNVIKFDHYCIWIGQPIGQDNYLFFMKFMMGFLAFFIIVLIYCARFTRESIQQGEIDHNFIVLFVMSGFWIIMIGCLFGIHLRYYIDERPFDMGFRRNWINLVFNGNRNHGKDDEFYTLWRLAAAFVVFIIPFIDIPFSFRGKLQVKDDVEQELHEQENLLAKYTVYSSVVNDKFMNMIDEKLKKNSYSAPGYLVETTPQNNQSTIDKDSI</sequence>
<evidence type="ECO:0000256" key="9">
    <source>
        <dbReference type="ARBA" id="ARBA00038298"/>
    </source>
</evidence>
<dbReference type="GO" id="GO:0005794">
    <property type="term" value="C:Golgi apparatus"/>
    <property type="evidence" value="ECO:0007669"/>
    <property type="project" value="TreeGrafter"/>
</dbReference>
<dbReference type="GO" id="GO:0019706">
    <property type="term" value="F:protein-cysteine S-palmitoyltransferase activity"/>
    <property type="evidence" value="ECO:0007669"/>
    <property type="project" value="UniProtKB-EC"/>
</dbReference>
<keyword evidence="2 11" id="KW-0808">Transferase</keyword>
<protein>
    <recommendedName>
        <fullName evidence="11">Palmitoyltransferase</fullName>
        <ecNumber evidence="11">2.3.1.225</ecNumber>
    </recommendedName>
</protein>
<evidence type="ECO:0000256" key="4">
    <source>
        <dbReference type="ARBA" id="ARBA00022989"/>
    </source>
</evidence>
<accession>A0A8H6BSF6</accession>
<comment type="catalytic activity">
    <reaction evidence="10 11">
        <text>L-cysteinyl-[protein] + hexadecanoyl-CoA = S-hexadecanoyl-L-cysteinyl-[protein] + CoA</text>
        <dbReference type="Rhea" id="RHEA:36683"/>
        <dbReference type="Rhea" id="RHEA-COMP:10131"/>
        <dbReference type="Rhea" id="RHEA-COMP:11032"/>
        <dbReference type="ChEBI" id="CHEBI:29950"/>
        <dbReference type="ChEBI" id="CHEBI:57287"/>
        <dbReference type="ChEBI" id="CHEBI:57379"/>
        <dbReference type="ChEBI" id="CHEBI:74151"/>
        <dbReference type="EC" id="2.3.1.225"/>
    </reaction>
</comment>
<feature type="transmembrane region" description="Helical" evidence="11">
    <location>
        <begin position="253"/>
        <end position="272"/>
    </location>
</feature>
<feature type="domain" description="Palmitoyltransferase DHHC" evidence="12">
    <location>
        <begin position="112"/>
        <end position="219"/>
    </location>
</feature>
<reference evidence="13 14" key="1">
    <citation type="submission" date="2020-03" db="EMBL/GenBank/DDBJ databases">
        <title>FDA dAtabase for Regulatory Grade micrObial Sequences (FDA-ARGOS): Supporting development and validation of Infectious Disease Dx tests.</title>
        <authorList>
            <person name="Campos J."/>
            <person name="Goldberg B."/>
            <person name="Tallon L."/>
            <person name="Sadzewicz L."/>
            <person name="Vavikolanu K."/>
            <person name="Mehta A."/>
            <person name="Aluvathingal J."/>
            <person name="Nadendla S."/>
            <person name="Nandy P."/>
            <person name="Geyer C."/>
            <person name="Yan Y."/>
            <person name="Sichtig H."/>
        </authorList>
    </citation>
    <scope>NUCLEOTIDE SEQUENCE [LARGE SCALE GENOMIC DNA]</scope>
    <source>
        <strain evidence="13 14">FDAARGOS_656</strain>
    </source>
</reference>
<dbReference type="GO" id="GO:0005783">
    <property type="term" value="C:endoplasmic reticulum"/>
    <property type="evidence" value="ECO:0007669"/>
    <property type="project" value="TreeGrafter"/>
</dbReference>
<comment type="domain">
    <text evidence="11">The DHHC domain is required for palmitoyltransferase activity.</text>
</comment>
<evidence type="ECO:0000256" key="1">
    <source>
        <dbReference type="ARBA" id="ARBA00004141"/>
    </source>
</evidence>
<keyword evidence="5 11" id="KW-0472">Membrane</keyword>
<keyword evidence="4 11" id="KW-1133">Transmembrane helix</keyword>
<dbReference type="EMBL" id="JABWAD010000068">
    <property type="protein sequence ID" value="KAF6060588.1"/>
    <property type="molecule type" value="Genomic_DNA"/>
</dbReference>
<feature type="transmembrane region" description="Helical" evidence="11">
    <location>
        <begin position="194"/>
        <end position="220"/>
    </location>
</feature>
<keyword evidence="3 11" id="KW-0812">Transmembrane</keyword>
<dbReference type="PROSITE" id="PS50216">
    <property type="entry name" value="DHHC"/>
    <property type="match status" value="1"/>
</dbReference>
<keyword evidence="6" id="KW-0564">Palmitate</keyword>
<dbReference type="GO" id="GO:0006612">
    <property type="term" value="P:protein targeting to membrane"/>
    <property type="evidence" value="ECO:0007669"/>
    <property type="project" value="TreeGrafter"/>
</dbReference>
<keyword evidence="7" id="KW-0449">Lipoprotein</keyword>
<feature type="transmembrane region" description="Helical" evidence="11">
    <location>
        <begin position="51"/>
        <end position="77"/>
    </location>
</feature>
<dbReference type="Proteomes" id="UP000536275">
    <property type="component" value="Unassembled WGS sequence"/>
</dbReference>
<evidence type="ECO:0000313" key="13">
    <source>
        <dbReference type="EMBL" id="KAF6060588.1"/>
    </source>
</evidence>
<comment type="caution">
    <text evidence="13">The sequence shown here is derived from an EMBL/GenBank/DDBJ whole genome shotgun (WGS) entry which is preliminary data.</text>
</comment>
<organism evidence="13 14">
    <name type="scientific">Candida albicans</name>
    <name type="common">Yeast</name>
    <dbReference type="NCBI Taxonomy" id="5476"/>
    <lineage>
        <taxon>Eukaryota</taxon>
        <taxon>Fungi</taxon>
        <taxon>Dikarya</taxon>
        <taxon>Ascomycota</taxon>
        <taxon>Saccharomycotina</taxon>
        <taxon>Pichiomycetes</taxon>
        <taxon>Debaryomycetaceae</taxon>
        <taxon>Candida/Lodderomyces clade</taxon>
        <taxon>Candida</taxon>
    </lineage>
</organism>
<dbReference type="InterPro" id="IPR001594">
    <property type="entry name" value="Palmitoyltrfase_DHHC"/>
</dbReference>
<dbReference type="AlphaFoldDB" id="A0A8H6BSF6"/>
<evidence type="ECO:0000256" key="7">
    <source>
        <dbReference type="ARBA" id="ARBA00023288"/>
    </source>
</evidence>